<evidence type="ECO:0000256" key="5">
    <source>
        <dbReference type="ARBA" id="ARBA00004578"/>
    </source>
</evidence>
<comment type="domain">
    <text evidence="32 33">The 17 amino acids long immunosuppressive region is present in many retroviral envelope proteins. Synthetic peptides derived from this relatively conserved sequence inhibit immune function in vitro and in vivo.</text>
</comment>
<dbReference type="GO" id="GO:0020002">
    <property type="term" value="C:host cell plasma membrane"/>
    <property type="evidence" value="ECO:0007669"/>
    <property type="project" value="UniProtKB-SubCell"/>
</dbReference>
<evidence type="ECO:0000256" key="25">
    <source>
        <dbReference type="ARBA" id="ARBA00023136"/>
    </source>
</evidence>
<feature type="region of interest" description="MPER; binding to GalCer" evidence="32">
    <location>
        <begin position="660"/>
        <end position="681"/>
    </location>
</feature>
<feature type="region of interest" description="CD4-binding loop" evidence="32">
    <location>
        <begin position="374"/>
        <end position="384"/>
    </location>
</feature>
<dbReference type="GO" id="GO:0044175">
    <property type="term" value="C:host cell endosome membrane"/>
    <property type="evidence" value="ECO:0007669"/>
    <property type="project" value="UniProtKB-SubCell"/>
</dbReference>
<keyword evidence="14 32" id="KW-0812">Transmembrane</keyword>
<gene>
    <name evidence="32 36" type="primary">env</name>
</gene>
<feature type="disulfide bond" evidence="32">
    <location>
        <begin position="229"/>
        <end position="258"/>
    </location>
</feature>
<evidence type="ECO:0000256" key="21">
    <source>
        <dbReference type="ARBA" id="ARBA00022890"/>
    </source>
</evidence>
<comment type="function">
    <text evidence="32">Surface protein gp120: Attaches the virus to the host lymphoid cell by binding to the primary receptor CD4. This interaction induces a structural rearrangement creating a high affinity binding site for a chemokine coreceptor like CXCR4 and/or CCR5. Acts as a ligand for CD209/DC-SIGN and CLEC4M/DC-SIGNR, which are respectively found on dendritic cells (DCs), and on endothelial cells of liver sinusoids and lymph node sinuses. These interactions allow capture of viral particles at mucosal surfaces by these cells and subsequent transmission to permissive cells. HIV subverts the migration properties of dendritic cells to gain access to CD4+ T-cells in lymph nodes. Virus transmission to permissive T-cells occurs either in trans (without DCs infection, through viral capture and transmission), or in cis (following DCs productive infection, through the usual CD4-gp120 interaction), thereby inducing a robust infection. In trans infection, bound virions remain infectious over days and it is proposed that they are not degraded, but protected in non-lysosomal acidic organelles within the DCs close to the cell membrane thus contributing to the viral infectious potential during DCs' migration from the periphery to the lymphoid tissues. On arrival at lymphoid tissues, intact virions recycle back to DCs' cell surface allowing virus transmission to CD4+ T-cells.</text>
</comment>
<keyword evidence="8 32" id="KW-1170">Fusion of virus membrane with host endosomal membrane</keyword>
<dbReference type="CDD" id="cd09909">
    <property type="entry name" value="HIV-1-like_HR1-HR2"/>
    <property type="match status" value="1"/>
</dbReference>
<comment type="PTM">
    <text evidence="32">Specific enzymatic cleavages in vivo yield mature proteins. Envelope glycoproteins are synthesized as a inactive precursor that is heavily N-glycosylated and processed likely by host cell furin in the Golgi to yield the mature SU and TM proteins. The cleavage site between SU and TM requires the minimal sequence [KR]-X-[KR]-R. About 2 of the 9 disulfide bonds of gp41 are reduced by P4HB/PDI, following binding to CD4 receptor.</text>
</comment>
<dbReference type="GO" id="GO:0075512">
    <property type="term" value="P:clathrin-dependent endocytosis of virus by host cell"/>
    <property type="evidence" value="ECO:0007669"/>
    <property type="project" value="UniProtKB-UniRule"/>
</dbReference>
<keyword evidence="28 32" id="KW-0325">Glycoprotein</keyword>
<dbReference type="HAMAP" id="MF_04083">
    <property type="entry name" value="HIV_ENV"/>
    <property type="match status" value="1"/>
</dbReference>
<evidence type="ECO:0000256" key="32">
    <source>
        <dbReference type="HAMAP-Rule" id="MF_04083"/>
    </source>
</evidence>
<protein>
    <recommendedName>
        <fullName evidence="32">Envelope glycoprotein gp160</fullName>
    </recommendedName>
    <alternativeName>
        <fullName evidence="32">Env polyprotein</fullName>
    </alternativeName>
    <component>
        <recommendedName>
            <fullName evidence="32">Surface protein gp120</fullName>
            <shortName evidence="32">SU</shortName>
        </recommendedName>
        <alternativeName>
            <fullName evidence="32">Glycoprotein 120</fullName>
            <shortName evidence="32">gp120</shortName>
        </alternativeName>
    </component>
    <component>
        <recommendedName>
            <fullName evidence="32">Transmembrane protein gp41</fullName>
            <shortName evidence="32">TM</shortName>
        </recommendedName>
        <alternativeName>
            <fullName evidence="32">Glycoprotein 41</fullName>
            <shortName evidence="32">gp41</shortName>
        </alternativeName>
    </component>
</protein>
<dbReference type="InterPro" id="IPR037527">
    <property type="entry name" value="Gp160"/>
</dbReference>
<comment type="subcellular location">
    <molecule>Transmembrane protein gp41</molecule>
    <subcellularLocation>
        <location evidence="32">Virion membrane</location>
        <topology evidence="32">Single-pass type I membrane protein</topology>
    </subcellularLocation>
    <subcellularLocation>
        <location evidence="32">Host cell membrane</location>
        <topology evidence="32">Single-pass type I membrane protein</topology>
    </subcellularLocation>
    <subcellularLocation>
        <location evidence="32">Host endosome membrane</location>
        <topology evidence="32">Single-pass type I membrane protein</topology>
    </subcellularLocation>
    <text evidence="32">It is probably concentrated at the site of budding and incorporated into the virions possibly by contacts between the cytoplasmic tail of Env and the N-terminus of Gag.</text>
</comment>
<evidence type="ECO:0000256" key="10">
    <source>
        <dbReference type="ARBA" id="ARBA00022570"/>
    </source>
</evidence>
<feature type="disulfide bond" evidence="32">
    <location>
        <begin position="53"/>
        <end position="73"/>
    </location>
</feature>
<keyword evidence="21 32" id="KW-1164">Virus endocytosis by host</keyword>
<feature type="domain" description="Retroviral envelope protein GP41-like" evidence="35">
    <location>
        <begin position="528"/>
        <end position="718"/>
    </location>
</feature>
<feature type="chain" id="PRO_5023515711" description="Envelope glycoprotein gp160" evidence="32">
    <location>
        <begin position="32"/>
        <end position="861"/>
    </location>
</feature>
<feature type="disulfide bond" evidence="32">
    <location>
        <begin position="596"/>
        <end position="602"/>
    </location>
</feature>
<evidence type="ECO:0000256" key="33">
    <source>
        <dbReference type="RuleBase" id="RU363095"/>
    </source>
</evidence>
<reference evidence="36" key="2">
    <citation type="journal article" date="2015" name="PLoS Comput. Biol.">
        <title>Comprehensive sieve analysis of breakthrough HIV-1 sequences in the RV144 vaccine efficacy trial.</title>
        <authorList>
            <consortium name="RV144 Sequencing Team"/>
            <person name="Edlefsen P.T."/>
            <person name="Rolland M."/>
            <person name="Hertz T."/>
            <person name="Tovanabutra S."/>
            <person name="Gartland A.J."/>
            <person name="deCamp A.C."/>
            <person name="Magaret C.A."/>
            <person name="Ahmed H."/>
            <person name="Gottardo R."/>
            <person name="Juraska M."/>
            <person name="McCoy C."/>
            <person name="Larsen B.B."/>
            <person name="Sanders-Buell E."/>
            <person name="Carrico C."/>
            <person name="Menis S."/>
            <person name="Kijak G.H."/>
            <person name="Bose M."/>
            <person name="Arroyo M.A."/>
            <person name="O'Connell R.J."/>
            <person name="Nitayaphan S."/>
            <person name="Pitisuttithum P."/>
            <person name="Kaewkungwal J."/>
            <person name="Rerks-Ngarm S."/>
            <person name="Robb M.L."/>
            <person name="Kirys T."/>
            <person name="Georgiev I.S."/>
            <person name="Kwong P.D."/>
            <person name="Scheffler K."/>
            <person name="Pond S.L."/>
            <person name="Carlson J.M."/>
            <person name="Michael N.L."/>
            <person name="Schief W.R."/>
            <person name="Mullins J.I."/>
            <person name="Kim J.H."/>
            <person name="Gilbert P.B."/>
        </authorList>
    </citation>
    <scope>NUCLEOTIDE SEQUENCE</scope>
    <source>
        <strain evidence="36">AA100a01R</strain>
    </source>
</reference>
<evidence type="ECO:0000256" key="13">
    <source>
        <dbReference type="ARBA" id="ARBA00022685"/>
    </source>
</evidence>
<dbReference type="GO" id="GO:0016020">
    <property type="term" value="C:membrane"/>
    <property type="evidence" value="ECO:0007669"/>
    <property type="project" value="UniProtKB-UniRule"/>
</dbReference>
<evidence type="ECO:0000256" key="19">
    <source>
        <dbReference type="ARBA" id="ARBA00022870"/>
    </source>
</evidence>
<keyword evidence="15 32" id="KW-0053">Apoptosis</keyword>
<dbReference type="EMBL" id="JX447910">
    <property type="protein sequence ID" value="AFU32365.1"/>
    <property type="molecule type" value="Genomic_RNA"/>
</dbReference>
<comment type="PTM">
    <text evidence="32">Highly glycosylated by host. The high number of glycan on the protein is reffered to as 'glycan shield' because it contributes to hide protein sequence from adaptive immune system.</text>
</comment>
<feature type="transmembrane region" description="Helical" evidence="33">
    <location>
        <begin position="510"/>
        <end position="533"/>
    </location>
</feature>
<feature type="transmembrane region" description="Helical" evidence="33">
    <location>
        <begin position="676"/>
        <end position="703"/>
    </location>
</feature>
<evidence type="ECO:0000256" key="29">
    <source>
        <dbReference type="ARBA" id="ARBA00023280"/>
    </source>
</evidence>
<feature type="disulfide bond" evidence="32">
    <location>
        <begin position="239"/>
        <end position="250"/>
    </location>
</feature>
<comment type="similarity">
    <text evidence="32">Belongs to the HIV-1 env protein family.</text>
</comment>
<comment type="miscellaneous">
    <text evidence="32">HIV-1 lineages are divided in three main groups, M (for Major), O (for Outlier), and N (for New, or Non-M, Non-O). The vast majority of strains found worldwide belong to the group M. Group O seems to be endemic to and largely confined to Cameroon and neighboring countries in West Central Africa, where these viruses represent a small minority of HIV-1 strains. The group N is represented by a limited number of isolates from Cameroonian persons. The group M is further subdivided in 9 clades or subtypes (A to D, F to H, J and K).</text>
</comment>
<evidence type="ECO:0000259" key="35">
    <source>
        <dbReference type="Pfam" id="PF00517"/>
    </source>
</evidence>
<proteinExistence type="inferred from homology"/>
<dbReference type="Gene3D" id="2.170.40.20">
    <property type="entry name" value="Human immunodeficiency virus 1, Gp160, envelope glycoprotein"/>
    <property type="match status" value="2"/>
</dbReference>
<comment type="domain">
    <text evidence="32">The YXXL motif is involved in determining the exact site of viral release at the surface of infected mononuclear cells and promotes endocytosis. YXXL and di-leucine endocytosis motifs interact directly or indirectly with the clathrin adapter complexes, opperate independently, and their activities are not additive.</text>
</comment>
<sequence>MRVKETQRNWPNLWKWGTLILGLVIICSASENLWVTVYYGVPVWKDANTTLFCAADAKAHKTEVHNVWATHTCVPTDPNPQEIHMENVTENFNMWKNNMVEQMHEDVISLWDQSLKPCIKVTPLCVTLNCTDAKFDSNKTYANSTVENITIENITDEVRNCSFNITTELRDKQRKVQALFYRLDIIQTENRSSDINGSFQEYRLINCNTSVIKQACPKISFDPIPIHYCTPAGYAILKCNDKKFNGTGPCKNVSSVQCTHGIKPVISTQLLLNGSIAEEKIIIRSENITNNAKTIIVHLNRTIIINCTRPSNNTRTSINIGPGQMLFYKPGDIIGDIRKAYCEINGTKWKKTLDQVKRELEEHFPNKTITFQPSSGGDPEITMHHFNCRGEFFYCNTTQLFNLNETLNETIILPCRIKQIINMWQRVGQAMYNPPVQGHINCVSNITGILLTRDGGANETNGTETFRPEGGNIKDNWRSELYKYKVVQIEPLGVAPTRAKRRVVERQKRAVGIGAMIFGFLGAAGSTMGAASITLTVQARQLLSGIVQQQSNLLRAIEAQQHMLQLTVWGIKQLQARVLAVERYLKDQKFLGLWGCSGKVICTTAVPWNSTWSNKSYDEIWNNMTWAEWEREISNYTNQIYEILTKSQDQQDRNEKDLLELDKWASLWSWFTITNWLWYIRIFIMIVGGVIGLRIIFAVLSIVNRVRQGYSPLSFQTPILQQREPDRPEGIEEEGGEQGRERSVRLVSGFLALAWDDLRSLCLFSYHRLRDFILIAARTVELLGHSSLKGLRRGWEGLKYLGNLLLYWGQELKVSAISLLDATAIAVAGWTDRVIEVAQRAWRAILNIPRRIRQGLERTLV</sequence>
<comment type="miscellaneous">
    <text evidence="32">Inhibitors targeting HIV-1 viral envelope proteins are used as antiretroviral drugs. Attachment of virions to the cell surface via non-specific interactions and CD4 binding can be blocked by inhibitors that include cyanovirin-N, cyclotriazadisulfonamide analogs, PRO 2000, TNX 355 and PRO 542. In addition, BMS 806 can block CD4-induced conformational changes. Env interactions with the coreceptor molecules can be targeted by CCR5 antagonists including SCH-D, maraviroc (UK 427857) and aplaviroc (GW 873140), and the CXCR4 antagonist AMD 070. Fusion of viral and cellular membranes can be inhibited by peptides such as enfuvirtide and tifuvirtide (T 1249). Resistance to inhibitors associated with mutations in Env are observed. Most of the time, single mutations confer only a modest reduction in drug susceptibility. Combination of several mutations is usually required to develop a high-level drug resistance.</text>
</comment>
<evidence type="ECO:0000313" key="36">
    <source>
        <dbReference type="EMBL" id="AFU32365.1"/>
    </source>
</evidence>
<evidence type="ECO:0000256" key="2">
    <source>
        <dbReference type="ARBA" id="ARBA00004433"/>
    </source>
</evidence>
<keyword evidence="16 32" id="KW-0732">Signal</keyword>
<dbReference type="GO" id="GO:0005198">
    <property type="term" value="F:structural molecule activity"/>
    <property type="evidence" value="ECO:0007669"/>
    <property type="project" value="UniProtKB-UniRule"/>
</dbReference>
<evidence type="ECO:0000256" key="1">
    <source>
        <dbReference type="ARBA" id="ARBA00004402"/>
    </source>
</evidence>
<feature type="region of interest" description="Immunosuppression" evidence="32">
    <location>
        <begin position="572"/>
        <end position="590"/>
    </location>
</feature>
<feature type="transmembrane region" description="Helical" evidence="33">
    <location>
        <begin position="20"/>
        <end position="41"/>
    </location>
</feature>
<comment type="subunit">
    <text evidence="32">The mature envelope protein (Env) consists of a homotrimer of non-covalently associated gp120-gp41 heterodimers. The resulting complex protrudes from the virus surface as a spike. There seems to be as few as 10 spikes on the average virion. Surface protein gp120 interacts with host CD4, CCR5 and CXCR4. Gp120 also interacts with the C-type lectins CD209/DC-SIGN and CLEC4M/DC-SIGNR (collectively referred to as DC-SIGN(R)). Gp120 and gp41 interact with GalCer. Gp120 interacts with host ITGA4/ITGB7 complex; on CD4+ T-cells, this interaction results in rapid activation of integrin ITGAL/LFA-1, which facilitates efficient cell-to-cell spreading of HIV-1. Gp120 interacts with cell-associated heparan sulfate; this interaction increases virus infectivity on permissive cells and may be involved in infection of CD4- cells.</text>
</comment>
<keyword evidence="9 32" id="KW-1032">Host cell membrane</keyword>
<feature type="site" description="Cleavage; by host furin" evidence="32">
    <location>
        <begin position="509"/>
        <end position="510"/>
    </location>
</feature>
<dbReference type="Pfam" id="PF00517">
    <property type="entry name" value="GP41"/>
    <property type="match status" value="1"/>
</dbReference>
<feature type="lipid moiety-binding region" description="S-palmitoyl cysteine; by host" evidence="32">
    <location>
        <position position="762"/>
    </location>
</feature>
<evidence type="ECO:0000256" key="4">
    <source>
        <dbReference type="ARBA" id="ARBA00004563"/>
    </source>
</evidence>
<dbReference type="Gene3D" id="1.20.5.490">
    <property type="entry name" value="Single helix bin"/>
    <property type="match status" value="1"/>
</dbReference>
<evidence type="ECO:0000256" key="26">
    <source>
        <dbReference type="ARBA" id="ARBA00023139"/>
    </source>
</evidence>
<keyword evidence="10 32" id="KW-1165">Clathrin-mediated endocytosis of virus by host</keyword>
<comment type="domain">
    <text evidence="32">The membrane proximal external region (MPER) present in gp41 is a tryptophan-rich region recognized by the antibodies 2F5, Z13, and 4E10. MPER seems to play a role in fusion.</text>
</comment>
<keyword evidence="18 32" id="KW-0946">Virion</keyword>
<feature type="coiled-coil region" evidence="32">
    <location>
        <begin position="631"/>
        <end position="665"/>
    </location>
</feature>
<dbReference type="InterPro" id="IPR036377">
    <property type="entry name" value="Gp120_core_sf"/>
</dbReference>
<evidence type="ECO:0000256" key="27">
    <source>
        <dbReference type="ARBA" id="ARBA00023157"/>
    </source>
</evidence>
<dbReference type="GO" id="GO:1903908">
    <property type="term" value="P:positive regulation of plasma membrane raft polarization"/>
    <property type="evidence" value="ECO:0007669"/>
    <property type="project" value="UniProtKB-UniRule"/>
</dbReference>
<evidence type="ECO:0000256" key="23">
    <source>
        <dbReference type="ARBA" id="ARBA00023046"/>
    </source>
</evidence>
<comment type="caution">
    <text evidence="32 33">Lacks conserved residue(s) required for the propagation of feature annotation.</text>
</comment>
<dbReference type="GO" id="GO:0019082">
    <property type="term" value="P:viral protein processing"/>
    <property type="evidence" value="ECO:0007669"/>
    <property type="project" value="UniProtKB-UniRule"/>
</dbReference>
<dbReference type="SUPFAM" id="SSF56502">
    <property type="entry name" value="gp120 core"/>
    <property type="match status" value="2"/>
</dbReference>
<organism evidence="36">
    <name type="scientific">Human immunodeficiency virus type 1</name>
    <name type="common">HIV-1</name>
    <dbReference type="NCBI Taxonomy" id="11676"/>
    <lineage>
        <taxon>Viruses</taxon>
        <taxon>Riboviria</taxon>
        <taxon>Pararnavirae</taxon>
        <taxon>Artverviricota</taxon>
        <taxon>Revtraviricetes</taxon>
        <taxon>Ortervirales</taxon>
        <taxon>Retroviridae</taxon>
        <taxon>Orthoretrovirinae</taxon>
        <taxon>Lentivirus</taxon>
        <taxon>Lentivirus humimdef1</taxon>
    </lineage>
</organism>
<keyword evidence="31 32" id="KW-1160">Virus entry into host cell</keyword>
<keyword evidence="25 32" id="KW-0472">Membrane</keyword>
<keyword evidence="7 32" id="KW-1168">Fusion of virus membrane with host membrane</keyword>
<keyword evidence="24 32" id="KW-0175">Coiled coil</keyword>
<evidence type="ECO:0000256" key="20">
    <source>
        <dbReference type="ARBA" id="ARBA00022879"/>
    </source>
</evidence>
<evidence type="ECO:0000256" key="31">
    <source>
        <dbReference type="ARBA" id="ARBA00023296"/>
    </source>
</evidence>
<evidence type="ECO:0000256" key="11">
    <source>
        <dbReference type="ARBA" id="ARBA00022581"/>
    </source>
</evidence>
<name>K0H0N9_HV1</name>
<keyword evidence="29 32" id="KW-0899">Viral immunoevasion</keyword>
<evidence type="ECO:0000256" key="6">
    <source>
        <dbReference type="ARBA" id="ARBA00004650"/>
    </source>
</evidence>
<dbReference type="FunFam" id="2.170.40.20:FF:000003">
    <property type="entry name" value="Envelope glycoprotein gp160"/>
    <property type="match status" value="1"/>
</dbReference>
<organismHost>
    <name type="scientific">Homo sapiens</name>
    <name type="common">Human</name>
    <dbReference type="NCBI Taxonomy" id="9606"/>
</organismHost>
<dbReference type="GO" id="GO:0019062">
    <property type="term" value="P:virion attachment to host cell"/>
    <property type="evidence" value="ECO:0007669"/>
    <property type="project" value="UniProtKB-UniRule"/>
</dbReference>
<dbReference type="GO" id="GO:0019064">
    <property type="term" value="P:fusion of virus membrane with host plasma membrane"/>
    <property type="evidence" value="ECO:0007669"/>
    <property type="project" value="UniProtKB-UniRule"/>
</dbReference>
<evidence type="ECO:0000256" key="12">
    <source>
        <dbReference type="ARBA" id="ARBA00022595"/>
    </source>
</evidence>
<evidence type="ECO:0000256" key="16">
    <source>
        <dbReference type="ARBA" id="ARBA00022729"/>
    </source>
</evidence>
<keyword evidence="26 32" id="KW-0564">Palmitate</keyword>
<comment type="subcellular location">
    <molecule>Surface protein gp120</molecule>
    <subcellularLocation>
        <location evidence="32">Virion membrane</location>
        <topology evidence="32">Peripheral membrane protein</topology>
    </subcellularLocation>
    <subcellularLocation>
        <location evidence="32">Host cell membrane</location>
        <topology evidence="32">Peripheral membrane protein</topology>
    </subcellularLocation>
    <subcellularLocation>
        <location evidence="32">Host endosome membrane</location>
        <topology evidence="32">Single-pass type I membrane protein</topology>
    </subcellularLocation>
    <text evidence="32">The surface protein is not anchored to the viral envelope, but associates with the extravirion surface through its binding to TM. It is probably concentrated at the site of budding and incorporated into the virions possibly by contacts between the cytoplasmic tail of Env and the N-terminus of Gag.</text>
</comment>
<keyword evidence="20 32" id="KW-0261">Viral envelope protein</keyword>
<dbReference type="FunFam" id="2.170.40.20:FF:000004">
    <property type="entry name" value="Envelope glycoprotein gp160"/>
    <property type="match status" value="1"/>
</dbReference>
<dbReference type="InterPro" id="IPR000328">
    <property type="entry name" value="GP41-like"/>
</dbReference>
<evidence type="ECO:0000256" key="15">
    <source>
        <dbReference type="ARBA" id="ARBA00022703"/>
    </source>
</evidence>
<evidence type="ECO:0000256" key="30">
    <source>
        <dbReference type="ARBA" id="ARBA00023288"/>
    </source>
</evidence>
<dbReference type="GO" id="GO:0019031">
    <property type="term" value="C:viral envelope"/>
    <property type="evidence" value="ECO:0007669"/>
    <property type="project" value="UniProtKB-KW"/>
</dbReference>
<dbReference type="Pfam" id="PF00516">
    <property type="entry name" value="GP120"/>
    <property type="match status" value="1"/>
</dbReference>
<comment type="domain">
    <text evidence="32">Some of the most genetically diverse regions of the viral genome are present in Env. They are called variable regions 1 through 5 (V1 through V5). Coreceptor usage of gp120 is determined mainly by the primary structure of the third variable region (V3) in the outer domain of gp120. The sequence of V3 determines which coreceptor, CCR5 and/or CXCR4 (corresponding to R5/macrophage, X4/T cell and R5X4/T cell and macrophage tropism), is used to trigger the fusion potential of the Env complex, and hence which cells the virus can infect. Binding to CCR5 involves a region adjacent in addition to V3.</text>
</comment>
<comment type="function">
    <text evidence="32">Envelope glycoprotein gp160: Oligomerizes in the host endoplasmic reticulum into predominantly trimers. In a second time, gp160 transits in the host Golgi, where glycosylation is completed. The precursor is then proteolytically cleaved in the trans-Golgi and thereby activated by cellular furin or furin-like proteases to produce gp120 and gp41.</text>
</comment>
<dbReference type="FunFam" id="1.20.5.490:FF:000001">
    <property type="entry name" value="Envelope glycoprotein gp160"/>
    <property type="match status" value="1"/>
</dbReference>
<dbReference type="GO" id="GO:0055036">
    <property type="term" value="C:virion membrane"/>
    <property type="evidence" value="ECO:0007669"/>
    <property type="project" value="UniProtKB-SubCell"/>
</dbReference>
<comment type="function">
    <text evidence="32">Transmembrane protein gp41: Acts as a class I viral fusion protein. Under the current model, the protein has at least 3 conformational states: pre-fusion native state, pre-hairpin intermediate state, and post-fusion hairpin state. During fusion of viral and target intracellular membranes, the coiled coil regions (heptad repeats) assume a trimer-of-hairpins structure, positioning the fusion peptide in close proximity to the C-terminal region of the ectodomain. The formation of this structure appears to drive apposition and subsequent fusion of viral and target cell membranes. Complete fusion occurs in host cell endosomes and is dynamin-dependent, however some lipid transfer might occur at the plasma membrane. The virus undergoes clathrin-dependent internalization long before endosomal fusion, thus minimizing the surface exposure of conserved viral epitopes during fusion and reducing the efficacy of inhibitors targeting these epitopes. Membranes fusion leads to delivery of the nucleocapsid into the cytoplasm.</text>
</comment>
<feature type="short sequence motif" description="YXXL motif; contains endocytosis signal" evidence="32">
    <location>
        <begin position="710"/>
        <end position="713"/>
    </location>
</feature>
<evidence type="ECO:0000256" key="3">
    <source>
        <dbReference type="ARBA" id="ARBA00004505"/>
    </source>
</evidence>
<feature type="region of interest" description="Fusion peptide" evidence="32">
    <location>
        <begin position="510"/>
        <end position="530"/>
    </location>
</feature>
<evidence type="ECO:0000256" key="18">
    <source>
        <dbReference type="ARBA" id="ARBA00022844"/>
    </source>
</evidence>
<dbReference type="GO" id="GO:0052031">
    <property type="term" value="P:symbiont-mediated perturbation of host defense response"/>
    <property type="evidence" value="ECO:0007669"/>
    <property type="project" value="UniProtKB-UniRule"/>
</dbReference>
<feature type="chain" id="PRO_5023515710" description="Transmembrane protein gp41" evidence="32">
    <location>
        <begin position="510"/>
        <end position="861"/>
    </location>
</feature>
<dbReference type="GO" id="GO:0039654">
    <property type="term" value="P:fusion of virus membrane with host endosome membrane"/>
    <property type="evidence" value="ECO:0007669"/>
    <property type="project" value="UniProtKB-UniRule"/>
</dbReference>
<feature type="disulfide bond" evidence="32">
    <location>
        <begin position="307"/>
        <end position="342"/>
    </location>
</feature>
<evidence type="ECO:0000256" key="8">
    <source>
        <dbReference type="ARBA" id="ARBA00022510"/>
    </source>
</evidence>
<comment type="subcellular location">
    <subcellularLocation>
        <location evidence="3">Host cell membrane</location>
        <topology evidence="3">Peripheral membrane protein</topology>
    </subcellularLocation>
    <subcellularLocation>
        <location evidence="1">Host cell membrane</location>
        <topology evidence="1">Single-pass type I membrane protein</topology>
    </subcellularLocation>
    <subcellularLocation>
        <location evidence="2">Host endosome membrane</location>
        <topology evidence="2">Peripheral membrane protein</topology>
    </subcellularLocation>
    <subcellularLocation>
        <location evidence="5">Host endosome membrane</location>
        <topology evidence="5">Single-pass type I membrane protein</topology>
    </subcellularLocation>
    <subcellularLocation>
        <location evidence="6">Virion membrane</location>
        <topology evidence="6">Peripheral membrane protein</topology>
    </subcellularLocation>
    <subcellularLocation>
        <location evidence="4">Virion membrane</location>
        <topology evidence="4">Single-pass type I membrane protein</topology>
    </subcellularLocation>
</comment>
<keyword evidence="13 32" id="KW-0165">Cleavage on pair of basic residues</keyword>
<keyword evidence="30 32" id="KW-0449">Lipoprotein</keyword>
<evidence type="ECO:0000256" key="9">
    <source>
        <dbReference type="ARBA" id="ARBA00022511"/>
    </source>
</evidence>
<feature type="domain" description="Human immunodeficiency virus 1 envelope glycoprotein Gp120" evidence="34">
    <location>
        <begin position="33"/>
        <end position="509"/>
    </location>
</feature>
<evidence type="ECO:0000259" key="34">
    <source>
        <dbReference type="Pfam" id="PF00516"/>
    </source>
</evidence>
<keyword evidence="27 32" id="KW-1015">Disulfide bond</keyword>
<dbReference type="FunFam" id="1.10.287.210:FF:000001">
    <property type="entry name" value="Envelope glycoprotein gp160"/>
    <property type="match status" value="1"/>
</dbReference>
<feature type="region of interest" description="V3" evidence="32">
    <location>
        <begin position="307"/>
        <end position="341"/>
    </location>
</feature>
<keyword evidence="23 32" id="KW-1039">Host endosome</keyword>
<evidence type="ECO:0000256" key="22">
    <source>
        <dbReference type="ARBA" id="ARBA00022989"/>
    </source>
</evidence>
<comment type="PTM">
    <text evidence="32">Palmitoylation of the transmembrane protein and of Env polyprotein (prior to its proteolytic cleavage) is essential for their association with host cell membrane lipid rafts. Palmitoylation is therefore required for envelope trafficking to classical lipid rafts, but not for viral replication.</text>
</comment>
<comment type="domain">
    <text evidence="32">The CD4-binding region is targeted by the antibody b12.</text>
</comment>
<dbReference type="Gene3D" id="1.10.287.210">
    <property type="match status" value="1"/>
</dbReference>
<evidence type="ECO:0000256" key="24">
    <source>
        <dbReference type="ARBA" id="ARBA00023054"/>
    </source>
</evidence>
<keyword evidence="19 32" id="KW-1043">Host membrane</keyword>
<accession>K0H0N9</accession>
<dbReference type="SUPFAM" id="SSF58069">
    <property type="entry name" value="Virus ectodomain"/>
    <property type="match status" value="1"/>
</dbReference>
<reference evidence="36" key="1">
    <citation type="journal article" date="2012" name="Nature">
        <title>Increased HIV-1 vaccine efficacy against viruses with genetic signatures in Env V2.</title>
        <authorList>
            <person name="Rolland M."/>
            <person name="Edlefsen P.T."/>
            <person name="Larsen B.B."/>
            <person name="Tovanabutra S."/>
            <person name="Sanders-Buell E."/>
            <person name="Hertz T."/>
            <person name="de Camp A.C."/>
            <person name="Carrico C."/>
            <person name="Menis S."/>
            <person name="Magaret C.A."/>
            <person name="Ahmed H."/>
            <person name="Juraska M."/>
            <person name="Chen L."/>
            <person name="Konopa P."/>
            <person name="Nariya S."/>
            <person name="Stoddard J.N."/>
            <person name="Wong K."/>
            <person name="Zhao H."/>
            <person name="Deng W."/>
            <person name="Maust B.S."/>
            <person name="Bose M."/>
            <person name="Howell S."/>
            <person name="Bates A."/>
            <person name="Lazzaro M."/>
            <person name="O'Sullivan A."/>
            <person name="Lei E."/>
            <person name="Bradfield A."/>
            <person name="Ibitamuno G."/>
            <person name="Assawadarachai V."/>
            <person name="O'Connell R.J."/>
            <person name="de Souza M.S."/>
            <person name="Nitayaphan S."/>
            <person name="Rerks-Ngarm S."/>
            <person name="Robb M.L."/>
            <person name="McLellan J.S."/>
            <person name="Georgiev I."/>
            <person name="Kwong P.D."/>
            <person name="Carlson J.M."/>
            <person name="Michael N.L."/>
            <person name="Schief W.R."/>
            <person name="Gilbert P.B."/>
            <person name="Mullins J.I."/>
            <person name="Kim J.H."/>
        </authorList>
    </citation>
    <scope>NUCLEOTIDE SEQUENCE</scope>
    <source>
        <strain evidence="36">AA100a01R</strain>
    </source>
</reference>
<keyword evidence="17 32" id="KW-1161">Viral attachment to host cell</keyword>
<keyword evidence="22 32" id="KW-1133">Transmembrane helix</keyword>
<evidence type="ECO:0000256" key="7">
    <source>
        <dbReference type="ARBA" id="ARBA00022506"/>
    </source>
</evidence>
<keyword evidence="11 32" id="KW-0945">Host-virus interaction</keyword>
<dbReference type="GO" id="GO:1903911">
    <property type="term" value="P:positive regulation of receptor clustering"/>
    <property type="evidence" value="ECO:0007669"/>
    <property type="project" value="UniProtKB-UniRule"/>
</dbReference>
<keyword evidence="12 32" id="KW-1162">Viral penetration into host cytoplasm</keyword>
<evidence type="ECO:0000256" key="28">
    <source>
        <dbReference type="ARBA" id="ARBA00023180"/>
    </source>
</evidence>
<dbReference type="InterPro" id="IPR000777">
    <property type="entry name" value="HIV1_Gp120"/>
</dbReference>
<evidence type="ECO:0000256" key="14">
    <source>
        <dbReference type="ARBA" id="ARBA00022692"/>
    </source>
</evidence>
<evidence type="ECO:0000256" key="17">
    <source>
        <dbReference type="ARBA" id="ARBA00022804"/>
    </source>
</evidence>
<feature type="topological domain" description="Cytoplasmic" evidence="32">
    <location>
        <begin position="704"/>
        <end position="861"/>
    </location>
</feature>